<organism evidence="2 3">
    <name type="scientific">Streptomyces humicola</name>
    <dbReference type="NCBI Taxonomy" id="2953240"/>
    <lineage>
        <taxon>Bacteria</taxon>
        <taxon>Bacillati</taxon>
        <taxon>Actinomycetota</taxon>
        <taxon>Actinomycetes</taxon>
        <taxon>Kitasatosporales</taxon>
        <taxon>Streptomycetaceae</taxon>
        <taxon>Streptomyces</taxon>
    </lineage>
</organism>
<proteinExistence type="predicted"/>
<keyword evidence="3" id="KW-1185">Reference proteome</keyword>
<comment type="caution">
    <text evidence="2">The sequence shown here is derived from an EMBL/GenBank/DDBJ whole genome shotgun (WGS) entry which is preliminary data.</text>
</comment>
<name>A0ABT1PN60_9ACTN</name>
<dbReference type="PROSITE" id="PS51257">
    <property type="entry name" value="PROKAR_LIPOPROTEIN"/>
    <property type="match status" value="1"/>
</dbReference>
<keyword evidence="1" id="KW-0812">Transmembrane</keyword>
<gene>
    <name evidence="2" type="ORF">NGB36_00365</name>
</gene>
<evidence type="ECO:0000256" key="1">
    <source>
        <dbReference type="SAM" id="Phobius"/>
    </source>
</evidence>
<keyword evidence="1" id="KW-1133">Transmembrane helix</keyword>
<dbReference type="EMBL" id="JANFNG010000001">
    <property type="protein sequence ID" value="MCQ4079108.1"/>
    <property type="molecule type" value="Genomic_DNA"/>
</dbReference>
<reference evidence="2" key="1">
    <citation type="submission" date="2022-06" db="EMBL/GenBank/DDBJ databases">
        <title>Draft genome sequence of Streptomyces sp. RB6PN25 isolated from peat swamp forest in Thailand.</title>
        <authorList>
            <person name="Duangmal K."/>
            <person name="Klaysubun C."/>
        </authorList>
    </citation>
    <scope>NUCLEOTIDE SEQUENCE</scope>
    <source>
        <strain evidence="2">RB6PN25</strain>
    </source>
</reference>
<protein>
    <recommendedName>
        <fullName evidence="4">Transmembrane protein</fullName>
    </recommendedName>
</protein>
<evidence type="ECO:0000313" key="3">
    <source>
        <dbReference type="Proteomes" id="UP001057702"/>
    </source>
</evidence>
<dbReference type="RefSeq" id="WP_255917963.1">
    <property type="nucleotide sequence ID" value="NZ_JANFNG010000001.1"/>
</dbReference>
<dbReference type="Proteomes" id="UP001057702">
    <property type="component" value="Unassembled WGS sequence"/>
</dbReference>
<accession>A0ABT1PN60</accession>
<keyword evidence="1" id="KW-0472">Membrane</keyword>
<evidence type="ECO:0008006" key="4">
    <source>
        <dbReference type="Google" id="ProtNLM"/>
    </source>
</evidence>
<sequence length="217" mass="22500">MLTKKVWFATVATLGGGACIVIGMLNRFVPHLQDLSDPLGRPSALSLQVIHSASQFDSITSVLVPKHHDLGQRIQVLHTVADDLDGLVNKAGGLVPSAQAVNGDTTTVQGVATPLPPLINKVTGRAQQATPQVNALGNAVSSVTTQLNAVDVNMTAIATDLGALGPRAQEIVAILQEIEAESERIRPVAPLLPVLSTVTNITSSNGQPILGLLGPLT</sequence>
<feature type="transmembrane region" description="Helical" evidence="1">
    <location>
        <begin position="6"/>
        <end position="25"/>
    </location>
</feature>
<evidence type="ECO:0000313" key="2">
    <source>
        <dbReference type="EMBL" id="MCQ4079108.1"/>
    </source>
</evidence>